<comment type="subcellular location">
    <subcellularLocation>
        <location evidence="1">Virion membrane</location>
    </subcellularLocation>
</comment>
<keyword evidence="5" id="KW-1161">Viral attachment to host cell</keyword>
<dbReference type="EMBL" id="DQ155238">
    <property type="protein sequence ID" value="ABA08326.1"/>
    <property type="molecule type" value="Genomic_DNA"/>
</dbReference>
<dbReference type="Gene3D" id="2.170.40.20">
    <property type="entry name" value="Human immunodeficiency virus 1, Gp160, envelope glycoprotein"/>
    <property type="match status" value="1"/>
</dbReference>
<keyword evidence="3" id="KW-0945">Host-virus interaction</keyword>
<dbReference type="GO" id="GO:0055036">
    <property type="term" value="C:virion membrane"/>
    <property type="evidence" value="ECO:0007669"/>
    <property type="project" value="UniProtKB-SubCell"/>
</dbReference>
<feature type="domain" description="Human immunodeficiency virus 1 envelope glycoprotein Gp120" evidence="11">
    <location>
        <begin position="56"/>
        <end position="144"/>
    </location>
</feature>
<keyword evidence="4" id="KW-1162">Viral penetration into host cytoplasm</keyword>
<evidence type="ECO:0000313" key="12">
    <source>
        <dbReference type="EMBL" id="ABA08326.1"/>
    </source>
</evidence>
<keyword evidence="2" id="KW-1168">Fusion of virus membrane with host membrane</keyword>
<protein>
    <submittedName>
        <fullName evidence="12">Envelope glycoprotein</fullName>
    </submittedName>
</protein>
<dbReference type="InterPro" id="IPR036377">
    <property type="entry name" value="Gp120_core_sf"/>
</dbReference>
<evidence type="ECO:0000256" key="6">
    <source>
        <dbReference type="ARBA" id="ARBA00022844"/>
    </source>
</evidence>
<organism evidence="12">
    <name type="scientific">Human immunodeficiency virus type 1</name>
    <name type="common">HIV-1</name>
    <dbReference type="NCBI Taxonomy" id="11676"/>
    <lineage>
        <taxon>Viruses</taxon>
        <taxon>Riboviria</taxon>
        <taxon>Pararnavirae</taxon>
        <taxon>Artverviricota</taxon>
        <taxon>Revtraviricetes</taxon>
        <taxon>Ortervirales</taxon>
        <taxon>Retroviridae</taxon>
        <taxon>Orthoretrovirinae</taxon>
        <taxon>Lentivirus</taxon>
        <taxon>Lentivirus humimdef1</taxon>
    </lineage>
</organism>
<dbReference type="GO" id="GO:0019031">
    <property type="term" value="C:viral envelope"/>
    <property type="evidence" value="ECO:0007669"/>
    <property type="project" value="UniProtKB-KW"/>
</dbReference>
<dbReference type="GO" id="GO:0046718">
    <property type="term" value="P:symbiont entry into host cell"/>
    <property type="evidence" value="ECO:0007669"/>
    <property type="project" value="UniProtKB-KW"/>
</dbReference>
<evidence type="ECO:0000256" key="7">
    <source>
        <dbReference type="ARBA" id="ARBA00023136"/>
    </source>
</evidence>
<evidence type="ECO:0000256" key="5">
    <source>
        <dbReference type="ARBA" id="ARBA00022804"/>
    </source>
</evidence>
<keyword evidence="12" id="KW-0261">Viral envelope protein</keyword>
<feature type="non-terminal residue" evidence="12">
    <location>
        <position position="1"/>
    </location>
</feature>
<keyword evidence="9" id="KW-0325">Glycoprotein</keyword>
<evidence type="ECO:0000256" key="2">
    <source>
        <dbReference type="ARBA" id="ARBA00022506"/>
    </source>
</evidence>
<name>Q3LX06_HV1</name>
<proteinExistence type="predicted"/>
<evidence type="ECO:0000259" key="11">
    <source>
        <dbReference type="Pfam" id="PF00516"/>
    </source>
</evidence>
<keyword evidence="7" id="KW-0472">Membrane</keyword>
<dbReference type="SUPFAM" id="SSF56502">
    <property type="entry name" value="gp120 core"/>
    <property type="match status" value="1"/>
</dbReference>
<dbReference type="Pfam" id="PF00516">
    <property type="entry name" value="GP120"/>
    <property type="match status" value="1"/>
</dbReference>
<evidence type="ECO:0000256" key="9">
    <source>
        <dbReference type="ARBA" id="ARBA00023180"/>
    </source>
</evidence>
<gene>
    <name evidence="12" type="primary">env</name>
</gene>
<sequence length="144" mass="16914">ISQYYQLNCCKWQSSRRRDKDSDLKISQTMPKTSSYNLTSLYALLVPDLTTIQGKVYCIGPGQAFYATGDIIGDIRQAHCDVNKTEWNNTLHKVAKQLRTHFTNKTIIFSSLLRRRYRNHNTSFYLWRRIFLLCSSSLFNSTWM</sequence>
<evidence type="ECO:0000256" key="1">
    <source>
        <dbReference type="ARBA" id="ARBA00004182"/>
    </source>
</evidence>
<dbReference type="GO" id="GO:0019062">
    <property type="term" value="P:virion attachment to host cell"/>
    <property type="evidence" value="ECO:0007669"/>
    <property type="project" value="UniProtKB-KW"/>
</dbReference>
<feature type="non-terminal residue" evidence="12">
    <location>
        <position position="144"/>
    </location>
</feature>
<keyword evidence="10" id="KW-1160">Virus entry into host cell</keyword>
<accession>Q3LX06</accession>
<reference evidence="12" key="1">
    <citation type="journal article" date="2008" name="AIDS Res. Hum. Retroviruses">
        <title>HIV type 1 genetic diversity in Moyale, Mandera, and Turkana based on env-C2-V3 sequences.</title>
        <authorList>
            <person name="Khamadi S.A."/>
            <person name="Lihana R.W."/>
            <person name="Mwaniki D.L."/>
            <person name="Kinyua J."/>
            <person name="Lagat N."/>
            <person name="Carter J.Y."/>
            <person name="Ichimura H."/>
            <person name="Oishi I."/>
            <person name="Okoth F.A."/>
            <person name="Ochieng W."/>
        </authorList>
    </citation>
    <scope>NUCLEOTIDE SEQUENCE</scope>
    <source>
        <strain evidence="12">TLHC021F</strain>
    </source>
</reference>
<evidence type="ECO:0000256" key="10">
    <source>
        <dbReference type="ARBA" id="ARBA00023296"/>
    </source>
</evidence>
<evidence type="ECO:0000256" key="3">
    <source>
        <dbReference type="ARBA" id="ARBA00022581"/>
    </source>
</evidence>
<keyword evidence="8" id="KW-1015">Disulfide bond</keyword>
<keyword evidence="6" id="KW-0946">Virion</keyword>
<evidence type="ECO:0000256" key="8">
    <source>
        <dbReference type="ARBA" id="ARBA00023157"/>
    </source>
</evidence>
<dbReference type="GO" id="GO:0039663">
    <property type="term" value="P:membrane fusion involved in viral entry into host cell"/>
    <property type="evidence" value="ECO:0007669"/>
    <property type="project" value="UniProtKB-KW"/>
</dbReference>
<organismHost>
    <name type="scientific">Homo sapiens</name>
    <name type="common">Human</name>
    <dbReference type="NCBI Taxonomy" id="9606"/>
</organismHost>
<evidence type="ECO:0000256" key="4">
    <source>
        <dbReference type="ARBA" id="ARBA00022595"/>
    </source>
</evidence>
<dbReference type="InterPro" id="IPR000777">
    <property type="entry name" value="HIV1_Gp120"/>
</dbReference>